<dbReference type="OrthoDB" id="92523at2157"/>
<dbReference type="CDD" id="cd01045">
    <property type="entry name" value="Ferritin_like_AB"/>
    <property type="match status" value="1"/>
</dbReference>
<dbReference type="SUPFAM" id="SSF47240">
    <property type="entry name" value="Ferritin-like"/>
    <property type="match status" value="1"/>
</dbReference>
<dbReference type="eggNOG" id="arCOG01105">
    <property type="taxonomic scope" value="Archaea"/>
</dbReference>
<evidence type="ECO:0000313" key="3">
    <source>
        <dbReference type="Proteomes" id="UP000027981"/>
    </source>
</evidence>
<dbReference type="AlphaFoldDB" id="A0A075LS30"/>
<dbReference type="GO" id="GO:0046872">
    <property type="term" value="F:metal ion binding"/>
    <property type="evidence" value="ECO:0007669"/>
    <property type="project" value="InterPro"/>
</dbReference>
<dbReference type="PANTHER" id="PTHR33531">
    <property type="entry name" value="RUBRERYTHRIN SUBFAMILY"/>
    <property type="match status" value="1"/>
</dbReference>
<dbReference type="HOGENOM" id="CLU_1500353_0_0_2"/>
<feature type="domain" description="Rubrerythrin diiron-binding" evidence="1">
    <location>
        <begin position="17"/>
        <end position="143"/>
    </location>
</feature>
<dbReference type="InterPro" id="IPR003251">
    <property type="entry name" value="Rr_diiron-bd_dom"/>
</dbReference>
<organism evidence="2 3">
    <name type="scientific">Palaeococcus pacificus DY20341</name>
    <dbReference type="NCBI Taxonomy" id="1343739"/>
    <lineage>
        <taxon>Archaea</taxon>
        <taxon>Methanobacteriati</taxon>
        <taxon>Methanobacteriota</taxon>
        <taxon>Thermococci</taxon>
        <taxon>Thermococcales</taxon>
        <taxon>Thermococcaceae</taxon>
        <taxon>Palaeococcus</taxon>
    </lineage>
</organism>
<dbReference type="Gene3D" id="1.20.1260.10">
    <property type="match status" value="1"/>
</dbReference>
<dbReference type="GeneID" id="24841791"/>
<dbReference type="InterPro" id="IPR012347">
    <property type="entry name" value="Ferritin-like"/>
</dbReference>
<reference evidence="2 3" key="2">
    <citation type="journal article" date="2015" name="Genome Announc.">
        <title>Complete Genome Sequence of Hyperthermophilic Piezophilic Archaeon Palaeococcus pacificus DY20341T, Isolated from Deep-Sea Hydrothermal Sediments.</title>
        <authorList>
            <person name="Zeng X."/>
            <person name="Jebbar M."/>
            <person name="Shao Z."/>
        </authorList>
    </citation>
    <scope>NUCLEOTIDE SEQUENCE [LARGE SCALE GENOMIC DNA]</scope>
    <source>
        <strain evidence="2 3">DY20341</strain>
    </source>
</reference>
<dbReference type="InterPro" id="IPR009078">
    <property type="entry name" value="Ferritin-like_SF"/>
</dbReference>
<dbReference type="KEGG" id="ppac:PAP_03320"/>
<proteinExistence type="predicted"/>
<dbReference type="PANTHER" id="PTHR33531:SF10">
    <property type="entry name" value="BLR7895 PROTEIN"/>
    <property type="match status" value="1"/>
</dbReference>
<dbReference type="GO" id="GO:0016491">
    <property type="term" value="F:oxidoreductase activity"/>
    <property type="evidence" value="ECO:0007669"/>
    <property type="project" value="InterPro"/>
</dbReference>
<sequence>MDQSEIVEKLKSLSSREVLGYAIASEEDAKRFYLELAKGKGELISNFFEMLAMSEEAHKNILLKLHEKLFGNVDYETPQDIPFSESMIKIETLGNLVEALKTAMANERNAYRVYKMLAEKQPDYREIFEYLAMQEKAHMEALKVHKDYMETKIESQPELHMAPIEARISLDIEKYHKPEVRY</sequence>
<evidence type="ECO:0000313" key="2">
    <source>
        <dbReference type="EMBL" id="AIF69084.1"/>
    </source>
</evidence>
<accession>A0A075LS30</accession>
<dbReference type="Proteomes" id="UP000027981">
    <property type="component" value="Chromosome"/>
</dbReference>
<dbReference type="EMBL" id="CP006019">
    <property type="protein sequence ID" value="AIF69084.1"/>
    <property type="molecule type" value="Genomic_DNA"/>
</dbReference>
<name>A0A075LS30_9EURY</name>
<dbReference type="RefSeq" id="WP_048164679.1">
    <property type="nucleotide sequence ID" value="NZ_CP006019.1"/>
</dbReference>
<gene>
    <name evidence="2" type="ORF">PAP_03320</name>
</gene>
<protein>
    <recommendedName>
        <fullName evidence="1">Rubrerythrin diiron-binding domain-containing protein</fullName>
    </recommendedName>
</protein>
<evidence type="ECO:0000259" key="1">
    <source>
        <dbReference type="Pfam" id="PF02915"/>
    </source>
</evidence>
<dbReference type="STRING" id="1343739.PAP_03320"/>
<reference evidence="3" key="1">
    <citation type="submission" date="2013-06" db="EMBL/GenBank/DDBJ databases">
        <title>Complete Genome Sequence of Hyperthermophilic Palaeococcus pacificus DY20341T, Isolated from a Deep-Sea Hydrothermal Sediments.</title>
        <authorList>
            <person name="Zeng X."/>
            <person name="Shao Z."/>
        </authorList>
    </citation>
    <scope>NUCLEOTIDE SEQUENCE [LARGE SCALE GENOMIC DNA]</scope>
    <source>
        <strain evidence="3">DY20341</strain>
    </source>
</reference>
<keyword evidence="3" id="KW-1185">Reference proteome</keyword>
<dbReference type="Pfam" id="PF02915">
    <property type="entry name" value="Rubrerythrin"/>
    <property type="match status" value="1"/>
</dbReference>